<keyword evidence="5" id="KW-1185">Reference proteome</keyword>
<evidence type="ECO:0000313" key="5">
    <source>
        <dbReference type="Proteomes" id="UP000012589"/>
    </source>
</evidence>
<keyword evidence="2" id="KW-1133">Transmembrane helix</keyword>
<feature type="domain" description="M23ase beta-sheet core" evidence="3">
    <location>
        <begin position="238"/>
        <end position="332"/>
    </location>
</feature>
<organism evidence="4 5">
    <name type="scientific">Eubacterium plexicaudatum ASF492</name>
    <dbReference type="NCBI Taxonomy" id="1235802"/>
    <lineage>
        <taxon>Bacteria</taxon>
        <taxon>Bacillati</taxon>
        <taxon>Bacillota</taxon>
        <taxon>Clostridia</taxon>
        <taxon>Eubacteriales</taxon>
        <taxon>Eubacteriaceae</taxon>
        <taxon>Eubacterium</taxon>
    </lineage>
</organism>
<protein>
    <recommendedName>
        <fullName evidence="3">M23ase beta-sheet core domain-containing protein</fullName>
    </recommendedName>
</protein>
<evidence type="ECO:0000256" key="2">
    <source>
        <dbReference type="SAM" id="Phobius"/>
    </source>
</evidence>
<feature type="compositionally biased region" description="Basic and acidic residues" evidence="1">
    <location>
        <begin position="161"/>
        <end position="185"/>
    </location>
</feature>
<dbReference type="STRING" id="1235802.C823_01419"/>
<evidence type="ECO:0000313" key="4">
    <source>
        <dbReference type="EMBL" id="EMZ33001.1"/>
    </source>
</evidence>
<evidence type="ECO:0000256" key="1">
    <source>
        <dbReference type="SAM" id="MobiDB-lite"/>
    </source>
</evidence>
<proteinExistence type="predicted"/>
<dbReference type="CDD" id="cd12797">
    <property type="entry name" value="M23_peptidase"/>
    <property type="match status" value="1"/>
</dbReference>
<accession>N2AY30</accession>
<dbReference type="Gene3D" id="2.70.70.10">
    <property type="entry name" value="Glucose Permease (Domain IIA)"/>
    <property type="match status" value="1"/>
</dbReference>
<dbReference type="PATRIC" id="fig|1235802.3.peg.1506"/>
<dbReference type="InterPro" id="IPR016047">
    <property type="entry name" value="M23ase_b-sheet_dom"/>
</dbReference>
<feature type="compositionally biased region" description="Basic and acidic residues" evidence="1">
    <location>
        <begin position="137"/>
        <end position="151"/>
    </location>
</feature>
<dbReference type="SUPFAM" id="SSF51261">
    <property type="entry name" value="Duplicated hybrid motif"/>
    <property type="match status" value="1"/>
</dbReference>
<evidence type="ECO:0000259" key="3">
    <source>
        <dbReference type="Pfam" id="PF01551"/>
    </source>
</evidence>
<comment type="caution">
    <text evidence="4">The sequence shown here is derived from an EMBL/GenBank/DDBJ whole genome shotgun (WGS) entry which is preliminary data.</text>
</comment>
<dbReference type="GO" id="GO:0004222">
    <property type="term" value="F:metalloendopeptidase activity"/>
    <property type="evidence" value="ECO:0007669"/>
    <property type="project" value="TreeGrafter"/>
</dbReference>
<dbReference type="HOGENOM" id="CLU_029425_11_0_9"/>
<keyword evidence="2" id="KW-0472">Membrane</keyword>
<reference evidence="4 5" key="1">
    <citation type="journal article" date="2014" name="Genome Announc.">
        <title>Draft genome sequences of the altered schaedler flora, a defined bacterial community from gnotobiotic mice.</title>
        <authorList>
            <person name="Wannemuehler M.J."/>
            <person name="Overstreet A.M."/>
            <person name="Ward D.V."/>
            <person name="Phillips G.J."/>
        </authorList>
    </citation>
    <scope>NUCLEOTIDE SEQUENCE [LARGE SCALE GENOMIC DNA]</scope>
    <source>
        <strain evidence="4 5">ASF492</strain>
    </source>
</reference>
<dbReference type="PANTHER" id="PTHR21666">
    <property type="entry name" value="PEPTIDASE-RELATED"/>
    <property type="match status" value="1"/>
</dbReference>
<dbReference type="eggNOG" id="COG0739">
    <property type="taxonomic scope" value="Bacteria"/>
</dbReference>
<keyword evidence="2" id="KW-0812">Transmembrane</keyword>
<feature type="region of interest" description="Disordered" evidence="1">
    <location>
        <begin position="86"/>
        <end position="195"/>
    </location>
</feature>
<dbReference type="Pfam" id="PF01551">
    <property type="entry name" value="Peptidase_M23"/>
    <property type="match status" value="1"/>
</dbReference>
<sequence>MREANFKTCSNIGKFYLIKILHNYPFSGNTIRKTKKKVDGVMKRNRMRRLIQQKQYAIASFVLFAAIAAMTGVYVSNRITNERQEQELVRKEQELADAAGQEEEKTSVPDYSSDPFVNATNPADQEEDLTSVSSIIKPKETEQDKQKKEQDMQTDTDDREQDQKNAADGKTAEPEKVRTEPEQKSAQDTQAHSKSAVALNFSPESDLSWPLQGDVILNYSMNQTVYFATLEQYKYNPALIIAGKVNDPVNAAATGKITDISANEETGLTVTMDLGNGYSAVYGQLKEVLYKEGATVEVGNAIGYVAEPTKYYSVEGSNLYFELLKGEEPVDPMQYMQ</sequence>
<dbReference type="AlphaFoldDB" id="N2AY30"/>
<feature type="transmembrane region" description="Helical" evidence="2">
    <location>
        <begin position="56"/>
        <end position="75"/>
    </location>
</feature>
<name>N2AY30_9FIRM</name>
<dbReference type="InterPro" id="IPR050570">
    <property type="entry name" value="Cell_wall_metabolism_enzyme"/>
</dbReference>
<gene>
    <name evidence="4" type="ORF">C823_01419</name>
</gene>
<dbReference type="EMBL" id="AQFT01000041">
    <property type="protein sequence ID" value="EMZ33001.1"/>
    <property type="molecule type" value="Genomic_DNA"/>
</dbReference>
<dbReference type="Proteomes" id="UP000012589">
    <property type="component" value="Unassembled WGS sequence"/>
</dbReference>
<dbReference type="InterPro" id="IPR011055">
    <property type="entry name" value="Dup_hybrid_motif"/>
</dbReference>
<dbReference type="PANTHER" id="PTHR21666:SF270">
    <property type="entry name" value="MUREIN HYDROLASE ACTIVATOR ENVC"/>
    <property type="match status" value="1"/>
</dbReference>